<protein>
    <submittedName>
        <fullName evidence="2">Uncharacterized protein</fullName>
    </submittedName>
</protein>
<feature type="signal peptide" evidence="1">
    <location>
        <begin position="1"/>
        <end position="16"/>
    </location>
</feature>
<name>A0A9N9RGL2_9NEOP</name>
<keyword evidence="1" id="KW-0732">Signal</keyword>
<dbReference type="Proteomes" id="UP001153714">
    <property type="component" value="Chromosome 9"/>
</dbReference>
<organism evidence="2 3">
    <name type="scientific">Diatraea saccharalis</name>
    <name type="common">sugarcane borer</name>
    <dbReference type="NCBI Taxonomy" id="40085"/>
    <lineage>
        <taxon>Eukaryota</taxon>
        <taxon>Metazoa</taxon>
        <taxon>Ecdysozoa</taxon>
        <taxon>Arthropoda</taxon>
        <taxon>Hexapoda</taxon>
        <taxon>Insecta</taxon>
        <taxon>Pterygota</taxon>
        <taxon>Neoptera</taxon>
        <taxon>Endopterygota</taxon>
        <taxon>Lepidoptera</taxon>
        <taxon>Glossata</taxon>
        <taxon>Ditrysia</taxon>
        <taxon>Pyraloidea</taxon>
        <taxon>Crambidae</taxon>
        <taxon>Crambinae</taxon>
        <taxon>Diatraea</taxon>
    </lineage>
</organism>
<gene>
    <name evidence="2" type="ORF">DIATSA_LOCUS13521</name>
</gene>
<feature type="chain" id="PRO_5040128056" evidence="1">
    <location>
        <begin position="17"/>
        <end position="124"/>
    </location>
</feature>
<evidence type="ECO:0000313" key="2">
    <source>
        <dbReference type="EMBL" id="CAG9796324.1"/>
    </source>
</evidence>
<keyword evidence="3" id="KW-1185">Reference proteome</keyword>
<accession>A0A9N9RGL2</accession>
<dbReference type="EMBL" id="OU893340">
    <property type="protein sequence ID" value="CAG9796324.1"/>
    <property type="molecule type" value="Genomic_DNA"/>
</dbReference>
<reference evidence="2" key="2">
    <citation type="submission" date="2022-10" db="EMBL/GenBank/DDBJ databases">
        <authorList>
            <consortium name="ENA_rothamsted_submissions"/>
            <consortium name="culmorum"/>
            <person name="King R."/>
        </authorList>
    </citation>
    <scope>NUCLEOTIDE SEQUENCE</scope>
</reference>
<proteinExistence type="predicted"/>
<sequence>MKFLLISAALVAVAVAAPNRMFDPTQVVPNPNPIIIGGPAIIDQSPIAPSPIMPVPIVPSPIVPSPIVPSPVIIDGQFEPIQVGPAVIEHNPINPSPVVIQPTPTPEAPSSNSALVQIILNIQQ</sequence>
<dbReference type="OrthoDB" id="7488868at2759"/>
<reference evidence="2" key="1">
    <citation type="submission" date="2021-12" db="EMBL/GenBank/DDBJ databases">
        <authorList>
            <person name="King R."/>
        </authorList>
    </citation>
    <scope>NUCLEOTIDE SEQUENCE</scope>
</reference>
<evidence type="ECO:0000256" key="1">
    <source>
        <dbReference type="SAM" id="SignalP"/>
    </source>
</evidence>
<evidence type="ECO:0000313" key="3">
    <source>
        <dbReference type="Proteomes" id="UP001153714"/>
    </source>
</evidence>
<dbReference type="AlphaFoldDB" id="A0A9N9RGL2"/>